<protein>
    <recommendedName>
        <fullName evidence="5">Transmembrane protein</fullName>
    </recommendedName>
</protein>
<proteinExistence type="predicted"/>
<name>A0ABX0Y4P1_9ACTN</name>
<dbReference type="EMBL" id="JAATVY010000018">
    <property type="protein sequence ID" value="NJC72365.1"/>
    <property type="molecule type" value="Genomic_DNA"/>
</dbReference>
<reference evidence="3 4" key="1">
    <citation type="submission" date="2020-03" db="EMBL/GenBank/DDBJ databases">
        <title>WGS of the type strain of Planosporangium spp.</title>
        <authorList>
            <person name="Thawai C."/>
        </authorList>
    </citation>
    <scope>NUCLEOTIDE SEQUENCE [LARGE SCALE GENOMIC DNA]</scope>
    <source>
        <strain evidence="3 4">TBRC 5610</strain>
    </source>
</reference>
<feature type="region of interest" description="Disordered" evidence="1">
    <location>
        <begin position="85"/>
        <end position="115"/>
    </location>
</feature>
<keyword evidence="2" id="KW-0472">Membrane</keyword>
<feature type="compositionally biased region" description="Low complexity" evidence="1">
    <location>
        <begin position="88"/>
        <end position="107"/>
    </location>
</feature>
<organism evidence="3 4">
    <name type="scientific">Planosporangium thailandense</name>
    <dbReference type="NCBI Taxonomy" id="765197"/>
    <lineage>
        <taxon>Bacteria</taxon>
        <taxon>Bacillati</taxon>
        <taxon>Actinomycetota</taxon>
        <taxon>Actinomycetes</taxon>
        <taxon>Micromonosporales</taxon>
        <taxon>Micromonosporaceae</taxon>
        <taxon>Planosporangium</taxon>
    </lineage>
</organism>
<evidence type="ECO:0000313" key="3">
    <source>
        <dbReference type="EMBL" id="NJC72365.1"/>
    </source>
</evidence>
<sequence>MSLAGGTLRRIGLDHNPLRRPIDRVEAWIVVAIVLSFLLIVPATVWLAGRTAYTTGLHNEQVERLHRYRVHAVLLADAGSDTVTDAPVRGAAPTRTGTTTGVRTPARWTSPDGSEHRGVVLADERARAGQWVAVWADTHGDLTDPPQQRVQTWVNSIAAGALAGVGALCLAGVIRLVVRRTLDARRMAQWEEAWWRFEPRWTGRS</sequence>
<dbReference type="Proteomes" id="UP000722989">
    <property type="component" value="Unassembled WGS sequence"/>
</dbReference>
<keyword evidence="2" id="KW-1133">Transmembrane helix</keyword>
<keyword evidence="2" id="KW-0812">Transmembrane</keyword>
<feature type="transmembrane region" description="Helical" evidence="2">
    <location>
        <begin position="153"/>
        <end position="178"/>
    </location>
</feature>
<evidence type="ECO:0000313" key="4">
    <source>
        <dbReference type="Proteomes" id="UP000722989"/>
    </source>
</evidence>
<dbReference type="PANTHER" id="PTHR42305:SF1">
    <property type="entry name" value="MEMBRANE PROTEIN RV1733C-RELATED"/>
    <property type="match status" value="1"/>
</dbReference>
<comment type="caution">
    <text evidence="3">The sequence shown here is derived from an EMBL/GenBank/DDBJ whole genome shotgun (WGS) entry which is preliminary data.</text>
</comment>
<dbReference type="PANTHER" id="PTHR42305">
    <property type="entry name" value="MEMBRANE PROTEIN RV1733C-RELATED"/>
    <property type="match status" value="1"/>
</dbReference>
<keyword evidence="4" id="KW-1185">Reference proteome</keyword>
<dbReference type="InterPro" id="IPR039708">
    <property type="entry name" value="MT1774/Rv1733c-like"/>
</dbReference>
<accession>A0ABX0Y4P1</accession>
<evidence type="ECO:0000256" key="1">
    <source>
        <dbReference type="SAM" id="MobiDB-lite"/>
    </source>
</evidence>
<evidence type="ECO:0000256" key="2">
    <source>
        <dbReference type="SAM" id="Phobius"/>
    </source>
</evidence>
<evidence type="ECO:0008006" key="5">
    <source>
        <dbReference type="Google" id="ProtNLM"/>
    </source>
</evidence>
<feature type="transmembrane region" description="Helical" evidence="2">
    <location>
        <begin position="27"/>
        <end position="48"/>
    </location>
</feature>
<dbReference type="RefSeq" id="WP_167927278.1">
    <property type="nucleotide sequence ID" value="NZ_JAATVY010000018.1"/>
</dbReference>
<gene>
    <name evidence="3" type="ORF">HC031_21975</name>
</gene>